<gene>
    <name evidence="17" type="primary">RECQL3</name>
    <name evidence="17" type="ORF">KSP39_PZI020748</name>
</gene>
<protein>
    <recommendedName>
        <fullName evidence="13">ATP-dependent DNA helicase</fullName>
        <ecNumber evidence="13">5.6.2.4</ecNumber>
    </recommendedName>
</protein>
<dbReference type="InterPro" id="IPR014001">
    <property type="entry name" value="Helicase_ATP-bd"/>
</dbReference>
<evidence type="ECO:0000256" key="1">
    <source>
        <dbReference type="ARBA" id="ARBA00004123"/>
    </source>
</evidence>
<dbReference type="FunFam" id="3.40.50.300:FF:002061">
    <property type="entry name" value="RecQ family DNA helicase"/>
    <property type="match status" value="1"/>
</dbReference>
<comment type="caution">
    <text evidence="17">The sequence shown here is derived from an EMBL/GenBank/DDBJ whole genome shotgun (WGS) entry which is preliminary data.</text>
</comment>
<evidence type="ECO:0000313" key="17">
    <source>
        <dbReference type="EMBL" id="KAK8921144.1"/>
    </source>
</evidence>
<evidence type="ECO:0000256" key="11">
    <source>
        <dbReference type="ARBA" id="ARBA00034617"/>
    </source>
</evidence>
<evidence type="ECO:0000256" key="10">
    <source>
        <dbReference type="ARBA" id="ARBA00023242"/>
    </source>
</evidence>
<dbReference type="EMBL" id="JBBWWQ010000018">
    <property type="protein sequence ID" value="KAK8921144.1"/>
    <property type="molecule type" value="Genomic_DNA"/>
</dbReference>
<evidence type="ECO:0000313" key="18">
    <source>
        <dbReference type="Proteomes" id="UP001418222"/>
    </source>
</evidence>
<dbReference type="InterPro" id="IPR001650">
    <property type="entry name" value="Helicase_C-like"/>
</dbReference>
<dbReference type="GO" id="GO:0000724">
    <property type="term" value="P:double-strand break repair via homologous recombination"/>
    <property type="evidence" value="ECO:0007669"/>
    <property type="project" value="TreeGrafter"/>
</dbReference>
<dbReference type="NCBIfam" id="TIGR00614">
    <property type="entry name" value="recQ_fam"/>
    <property type="match status" value="1"/>
</dbReference>
<feature type="domain" description="Helicase ATP-binding" evidence="15">
    <location>
        <begin position="45"/>
        <end position="219"/>
    </location>
</feature>
<dbReference type="Pfam" id="PF00270">
    <property type="entry name" value="DEAD"/>
    <property type="match status" value="1"/>
</dbReference>
<keyword evidence="9" id="KW-0413">Isomerase</keyword>
<dbReference type="SMART" id="SM00487">
    <property type="entry name" value="DEXDc"/>
    <property type="match status" value="1"/>
</dbReference>
<evidence type="ECO:0000256" key="14">
    <source>
        <dbReference type="SAM" id="MobiDB-lite"/>
    </source>
</evidence>
<feature type="domain" description="Helicase C-terminal" evidence="16">
    <location>
        <begin position="246"/>
        <end position="414"/>
    </location>
</feature>
<keyword evidence="4 13" id="KW-0547">Nucleotide-binding</keyword>
<dbReference type="GO" id="GO:0003677">
    <property type="term" value="F:DNA binding"/>
    <property type="evidence" value="ECO:0007669"/>
    <property type="project" value="UniProtKB-KW"/>
</dbReference>
<keyword evidence="3" id="KW-0479">Metal-binding</keyword>
<evidence type="ECO:0000256" key="8">
    <source>
        <dbReference type="ARBA" id="ARBA00023125"/>
    </source>
</evidence>
<dbReference type="Pfam" id="PF00271">
    <property type="entry name" value="Helicase_C"/>
    <property type="match status" value="1"/>
</dbReference>
<dbReference type="Pfam" id="PF16124">
    <property type="entry name" value="RecQ_Zn_bind"/>
    <property type="match status" value="1"/>
</dbReference>
<dbReference type="PANTHER" id="PTHR13710:SF155">
    <property type="entry name" value="ATP-DEPENDENT DNA HELICASE Q-LIKE 3"/>
    <property type="match status" value="1"/>
</dbReference>
<dbReference type="CDD" id="cd17920">
    <property type="entry name" value="DEXHc_RecQ"/>
    <property type="match status" value="1"/>
</dbReference>
<dbReference type="PROSITE" id="PS51192">
    <property type="entry name" value="HELICASE_ATP_BIND_1"/>
    <property type="match status" value="1"/>
</dbReference>
<dbReference type="CDD" id="cd18794">
    <property type="entry name" value="SF2_C_RecQ"/>
    <property type="match status" value="1"/>
</dbReference>
<comment type="subcellular location">
    <subcellularLocation>
        <location evidence="1 13">Nucleus</location>
    </subcellularLocation>
</comment>
<dbReference type="GO" id="GO:0005524">
    <property type="term" value="F:ATP binding"/>
    <property type="evidence" value="ECO:0007669"/>
    <property type="project" value="UniProtKB-KW"/>
</dbReference>
<dbReference type="EC" id="5.6.2.4" evidence="13"/>
<dbReference type="GO" id="GO:0005694">
    <property type="term" value="C:chromosome"/>
    <property type="evidence" value="ECO:0007669"/>
    <property type="project" value="TreeGrafter"/>
</dbReference>
<dbReference type="GO" id="GO:0005737">
    <property type="term" value="C:cytoplasm"/>
    <property type="evidence" value="ECO:0007669"/>
    <property type="project" value="TreeGrafter"/>
</dbReference>
<dbReference type="SMART" id="SM00490">
    <property type="entry name" value="HELICc"/>
    <property type="match status" value="1"/>
</dbReference>
<evidence type="ECO:0000256" key="13">
    <source>
        <dbReference type="RuleBase" id="RU364117"/>
    </source>
</evidence>
<evidence type="ECO:0000256" key="5">
    <source>
        <dbReference type="ARBA" id="ARBA00022801"/>
    </source>
</evidence>
<evidence type="ECO:0000256" key="4">
    <source>
        <dbReference type="ARBA" id="ARBA00022741"/>
    </source>
</evidence>
<dbReference type="InterPro" id="IPR004589">
    <property type="entry name" value="DNA_helicase_ATP-dep_RecQ"/>
</dbReference>
<dbReference type="InterPro" id="IPR027417">
    <property type="entry name" value="P-loop_NTPase"/>
</dbReference>
<feature type="region of interest" description="Disordered" evidence="14">
    <location>
        <begin position="501"/>
        <end position="523"/>
    </location>
</feature>
<evidence type="ECO:0000256" key="9">
    <source>
        <dbReference type="ARBA" id="ARBA00023235"/>
    </source>
</evidence>
<dbReference type="GO" id="GO:0016787">
    <property type="term" value="F:hydrolase activity"/>
    <property type="evidence" value="ECO:0007669"/>
    <property type="project" value="UniProtKB-KW"/>
</dbReference>
<dbReference type="PROSITE" id="PS51194">
    <property type="entry name" value="HELICASE_CTER"/>
    <property type="match status" value="1"/>
</dbReference>
<keyword evidence="5 13" id="KW-0378">Hydrolase</keyword>
<name>A0AAP0FX16_9ASPA</name>
<dbReference type="AlphaFoldDB" id="A0AAP0FX16"/>
<dbReference type="GO" id="GO:0005634">
    <property type="term" value="C:nucleus"/>
    <property type="evidence" value="ECO:0007669"/>
    <property type="project" value="UniProtKB-SubCell"/>
</dbReference>
<accession>A0AAP0FX16</accession>
<keyword evidence="7 13" id="KW-0067">ATP-binding</keyword>
<evidence type="ECO:0000256" key="12">
    <source>
        <dbReference type="ARBA" id="ARBA00049360"/>
    </source>
</evidence>
<dbReference type="InterPro" id="IPR032284">
    <property type="entry name" value="RecQ_Zn-bd"/>
</dbReference>
<dbReference type="Gene3D" id="3.40.50.300">
    <property type="entry name" value="P-loop containing nucleotide triphosphate hydrolases"/>
    <property type="match status" value="2"/>
</dbReference>
<dbReference type="PANTHER" id="PTHR13710">
    <property type="entry name" value="DNA HELICASE RECQ FAMILY MEMBER"/>
    <property type="match status" value="1"/>
</dbReference>
<dbReference type="GO" id="GO:0046872">
    <property type="term" value="F:metal ion binding"/>
    <property type="evidence" value="ECO:0007669"/>
    <property type="project" value="UniProtKB-KW"/>
</dbReference>
<comment type="catalytic activity">
    <reaction evidence="12 13">
        <text>ATP + H2O = ADP + phosphate + H(+)</text>
        <dbReference type="Rhea" id="RHEA:13065"/>
        <dbReference type="ChEBI" id="CHEBI:15377"/>
        <dbReference type="ChEBI" id="CHEBI:15378"/>
        <dbReference type="ChEBI" id="CHEBI:30616"/>
        <dbReference type="ChEBI" id="CHEBI:43474"/>
        <dbReference type="ChEBI" id="CHEBI:456216"/>
    </reaction>
</comment>
<feature type="compositionally biased region" description="Acidic residues" evidence="14">
    <location>
        <begin position="505"/>
        <end position="515"/>
    </location>
</feature>
<dbReference type="Proteomes" id="UP001418222">
    <property type="component" value="Unassembled WGS sequence"/>
</dbReference>
<comment type="similarity">
    <text evidence="2 13">Belongs to the helicase family. RecQ subfamily.</text>
</comment>
<evidence type="ECO:0000256" key="3">
    <source>
        <dbReference type="ARBA" id="ARBA00022723"/>
    </source>
</evidence>
<dbReference type="FunFam" id="3.40.50.300:FF:000444">
    <property type="entry name" value="ATP-dependent DNA helicase"/>
    <property type="match status" value="1"/>
</dbReference>
<keyword evidence="8" id="KW-0238">DNA-binding</keyword>
<dbReference type="SUPFAM" id="SSF52540">
    <property type="entry name" value="P-loop containing nucleoside triphosphate hydrolases"/>
    <property type="match status" value="1"/>
</dbReference>
<comment type="catalytic activity">
    <reaction evidence="11 13">
        <text>Couples ATP hydrolysis with the unwinding of duplex DNA by translocating in the 3'-5' direction.</text>
        <dbReference type="EC" id="5.6.2.4"/>
    </reaction>
</comment>
<evidence type="ECO:0000259" key="16">
    <source>
        <dbReference type="PROSITE" id="PS51194"/>
    </source>
</evidence>
<proteinExistence type="inferred from homology"/>
<evidence type="ECO:0000256" key="6">
    <source>
        <dbReference type="ARBA" id="ARBA00022806"/>
    </source>
</evidence>
<evidence type="ECO:0000259" key="15">
    <source>
        <dbReference type="PROSITE" id="PS51192"/>
    </source>
</evidence>
<organism evidence="17 18">
    <name type="scientific">Platanthera zijinensis</name>
    <dbReference type="NCBI Taxonomy" id="2320716"/>
    <lineage>
        <taxon>Eukaryota</taxon>
        <taxon>Viridiplantae</taxon>
        <taxon>Streptophyta</taxon>
        <taxon>Embryophyta</taxon>
        <taxon>Tracheophyta</taxon>
        <taxon>Spermatophyta</taxon>
        <taxon>Magnoliopsida</taxon>
        <taxon>Liliopsida</taxon>
        <taxon>Asparagales</taxon>
        <taxon>Orchidaceae</taxon>
        <taxon>Orchidoideae</taxon>
        <taxon>Orchideae</taxon>
        <taxon>Orchidinae</taxon>
        <taxon>Platanthera</taxon>
    </lineage>
</organism>
<evidence type="ECO:0000256" key="2">
    <source>
        <dbReference type="ARBA" id="ARBA00005446"/>
    </source>
</evidence>
<keyword evidence="18" id="KW-1185">Reference proteome</keyword>
<keyword evidence="6 13" id="KW-0347">Helicase</keyword>
<keyword evidence="10 13" id="KW-0539">Nucleus</keyword>
<sequence length="799" mass="88958">MILLLIAPDKMSLRMNNSLGKEGLEKLLKQHFGYSGFRGKQLDAIEAALSGRDCFCLMPTGGGKSMCYQIPALATSGIVLVISPLIALMENQVMVLKANGICSDFLSSTQLAHIKDKIHEDLDSEKPSVKLLYVTPELVATSGFTSKLIKLYNKKFLSLIAVDEAHCISTWGHDFRPAYRKLSSLRDHVPGVPIIALTATAVPKVQEDVVKSLQLLNPLILRTSFNRPNIFYEVRFKDLLNDVYTDLSNLLKSSGEVCSIIYCLERSTCDDLSSHLSKNGISSAAYHAGLNSKMRSSVLDDWLSSRILVVVATVAFGVFNFEELIFFLVDHTRIGQYMGIDRKDVRVVCHFNIPKSMEAFYQESGRAGRDQQPSKSVLYFGLDDRKRMEFILNNGVTKKSQSISSAELLKKPLTDFKEMVAYCEGSGCRRRKILQNFGEQVSPSLCQRSCDACKFPSILSTKLADLERSGSIFKKGLPPVFLQRSFRTASEHPVSEFWNQNEAVNSDEDISESEGEVQATPDRSEQLLNRSLRPNVSSKASLDEKFKALERAEESYYQNKGQNKQAKSGPTDRNIISEALREANKKRLLNALNQAKERFGNHPFDIISSSTSLELDCFNKYKKVGKTFYNSQIAATVRWLSTASFGNEMRLRLCLGRRPPSVFPVNASPLAPLRLISRLPVSVRTAECRLRKLLGETNQVERRMYCFHESLPASRPPPVAFSPPKAPPISAPLVGMLTFTMPQSLPSGLHKSMFKARTRTGPNSSSFTTSASEDISTIVGCTKLPSDSMAHPPVRIFPP</sequence>
<evidence type="ECO:0000256" key="7">
    <source>
        <dbReference type="ARBA" id="ARBA00022840"/>
    </source>
</evidence>
<dbReference type="GO" id="GO:0009378">
    <property type="term" value="F:four-way junction helicase activity"/>
    <property type="evidence" value="ECO:0007669"/>
    <property type="project" value="TreeGrafter"/>
</dbReference>
<dbReference type="GO" id="GO:0043138">
    <property type="term" value="F:3'-5' DNA helicase activity"/>
    <property type="evidence" value="ECO:0007669"/>
    <property type="project" value="UniProtKB-EC"/>
</dbReference>
<dbReference type="InterPro" id="IPR011545">
    <property type="entry name" value="DEAD/DEAH_box_helicase_dom"/>
</dbReference>
<reference evidence="17 18" key="1">
    <citation type="journal article" date="2022" name="Nat. Plants">
        <title>Genomes of leafy and leafless Platanthera orchids illuminate the evolution of mycoheterotrophy.</title>
        <authorList>
            <person name="Li M.H."/>
            <person name="Liu K.W."/>
            <person name="Li Z."/>
            <person name="Lu H.C."/>
            <person name="Ye Q.L."/>
            <person name="Zhang D."/>
            <person name="Wang J.Y."/>
            <person name="Li Y.F."/>
            <person name="Zhong Z.M."/>
            <person name="Liu X."/>
            <person name="Yu X."/>
            <person name="Liu D.K."/>
            <person name="Tu X.D."/>
            <person name="Liu B."/>
            <person name="Hao Y."/>
            <person name="Liao X.Y."/>
            <person name="Jiang Y.T."/>
            <person name="Sun W.H."/>
            <person name="Chen J."/>
            <person name="Chen Y.Q."/>
            <person name="Ai Y."/>
            <person name="Zhai J.W."/>
            <person name="Wu S.S."/>
            <person name="Zhou Z."/>
            <person name="Hsiao Y.Y."/>
            <person name="Wu W.L."/>
            <person name="Chen Y.Y."/>
            <person name="Lin Y.F."/>
            <person name="Hsu J.L."/>
            <person name="Li C.Y."/>
            <person name="Wang Z.W."/>
            <person name="Zhao X."/>
            <person name="Zhong W.Y."/>
            <person name="Ma X.K."/>
            <person name="Ma L."/>
            <person name="Huang J."/>
            <person name="Chen G.Z."/>
            <person name="Huang M.Z."/>
            <person name="Huang L."/>
            <person name="Peng D.H."/>
            <person name="Luo Y.B."/>
            <person name="Zou S.Q."/>
            <person name="Chen S.P."/>
            <person name="Lan S."/>
            <person name="Tsai W.C."/>
            <person name="Van de Peer Y."/>
            <person name="Liu Z.J."/>
        </authorList>
    </citation>
    <scope>NUCLEOTIDE SEQUENCE [LARGE SCALE GENOMIC DNA]</scope>
    <source>
        <strain evidence="17">Lor287</strain>
    </source>
</reference>